<keyword evidence="1" id="KW-0812">Transmembrane</keyword>
<accession>A0ABS4KU99</accession>
<dbReference type="Proteomes" id="UP001519307">
    <property type="component" value="Unassembled WGS sequence"/>
</dbReference>
<evidence type="ECO:0000313" key="2">
    <source>
        <dbReference type="EMBL" id="MBP2033026.1"/>
    </source>
</evidence>
<gene>
    <name evidence="2" type="ORF">J2Z42_001705</name>
</gene>
<proteinExistence type="predicted"/>
<dbReference type="EMBL" id="JAGGLM010000009">
    <property type="protein sequence ID" value="MBP2033026.1"/>
    <property type="molecule type" value="Genomic_DNA"/>
</dbReference>
<feature type="transmembrane region" description="Helical" evidence="1">
    <location>
        <begin position="6"/>
        <end position="25"/>
    </location>
</feature>
<protein>
    <submittedName>
        <fullName evidence="2">Uncharacterized protein</fullName>
    </submittedName>
</protein>
<dbReference type="RefSeq" id="WP_209702180.1">
    <property type="nucleotide sequence ID" value="NZ_JAGGLM010000009.1"/>
</dbReference>
<keyword evidence="3" id="KW-1185">Reference proteome</keyword>
<organism evidence="2 3">
    <name type="scientific">Clostridium algifaecis</name>
    <dbReference type="NCBI Taxonomy" id="1472040"/>
    <lineage>
        <taxon>Bacteria</taxon>
        <taxon>Bacillati</taxon>
        <taxon>Bacillota</taxon>
        <taxon>Clostridia</taxon>
        <taxon>Eubacteriales</taxon>
        <taxon>Clostridiaceae</taxon>
        <taxon>Clostridium</taxon>
    </lineage>
</organism>
<evidence type="ECO:0000313" key="3">
    <source>
        <dbReference type="Proteomes" id="UP001519307"/>
    </source>
</evidence>
<keyword evidence="1" id="KW-1133">Transmembrane helix</keyword>
<sequence>MEKRAAVFMSAFCLILILTGIIIVNNSMPKFIKDKSNFSISCSLSPFDFKINTKNYSINMGGDSLNNFMNKSIKTTEDVGNNIKNGVDGIINSAGRTFNQIKSNIKH</sequence>
<keyword evidence="1" id="KW-0472">Membrane</keyword>
<reference evidence="2 3" key="1">
    <citation type="submission" date="2021-03" db="EMBL/GenBank/DDBJ databases">
        <title>Genomic Encyclopedia of Type Strains, Phase IV (KMG-IV): sequencing the most valuable type-strain genomes for metagenomic binning, comparative biology and taxonomic classification.</title>
        <authorList>
            <person name="Goeker M."/>
        </authorList>
    </citation>
    <scope>NUCLEOTIDE SEQUENCE [LARGE SCALE GENOMIC DNA]</scope>
    <source>
        <strain evidence="2 3">DSM 28783</strain>
    </source>
</reference>
<comment type="caution">
    <text evidence="2">The sequence shown here is derived from an EMBL/GenBank/DDBJ whole genome shotgun (WGS) entry which is preliminary data.</text>
</comment>
<name>A0ABS4KU99_9CLOT</name>
<evidence type="ECO:0000256" key="1">
    <source>
        <dbReference type="SAM" id="Phobius"/>
    </source>
</evidence>